<dbReference type="EMBL" id="DS985241">
    <property type="protein sequence ID" value="EDV29115.1"/>
    <property type="molecule type" value="Genomic_DNA"/>
</dbReference>
<dbReference type="GO" id="GO:0005634">
    <property type="term" value="C:nucleus"/>
    <property type="evidence" value="ECO:0000318"/>
    <property type="project" value="GO_Central"/>
</dbReference>
<dbReference type="AlphaFoldDB" id="B3RJS7"/>
<dbReference type="CTD" id="6750251"/>
<evidence type="ECO:0000313" key="7">
    <source>
        <dbReference type="EMBL" id="EDV29115.1"/>
    </source>
</evidence>
<dbReference type="EC" id="2.7.11.1" evidence="1"/>
<feature type="binding site" evidence="4">
    <location>
        <position position="62"/>
    </location>
    <ligand>
        <name>ATP</name>
        <dbReference type="ChEBI" id="CHEBI:30616"/>
    </ligand>
</feature>
<evidence type="ECO:0000256" key="3">
    <source>
        <dbReference type="ARBA" id="ARBA00022840"/>
    </source>
</evidence>
<evidence type="ECO:0000256" key="5">
    <source>
        <dbReference type="RuleBase" id="RU000304"/>
    </source>
</evidence>
<dbReference type="FunCoup" id="B3RJS7">
    <property type="interactions" value="1067"/>
</dbReference>
<evidence type="ECO:0000313" key="8">
    <source>
        <dbReference type="Proteomes" id="UP000009022"/>
    </source>
</evidence>
<dbReference type="PhylomeDB" id="B3RJS7"/>
<dbReference type="InterPro" id="IPR008271">
    <property type="entry name" value="Ser/Thr_kinase_AS"/>
</dbReference>
<keyword evidence="8" id="KW-1185">Reference proteome</keyword>
<dbReference type="InParanoid" id="B3RJS7"/>
<dbReference type="HOGENOM" id="CLU_019279_4_0_1"/>
<dbReference type="PROSITE" id="PS50011">
    <property type="entry name" value="PROTEIN_KINASE_DOM"/>
    <property type="match status" value="1"/>
</dbReference>
<protein>
    <recommendedName>
        <fullName evidence="1">non-specific serine/threonine protein kinase</fullName>
        <ecNumber evidence="1">2.7.11.1</ecNumber>
    </recommendedName>
</protein>
<keyword evidence="2 4" id="KW-0547">Nucleotide-binding</keyword>
<dbReference type="eggNOG" id="KOG1164">
    <property type="taxonomic scope" value="Eukaryota"/>
</dbReference>
<keyword evidence="5" id="KW-0723">Serine/threonine-protein kinase</keyword>
<feature type="domain" description="Protein kinase" evidence="6">
    <location>
        <begin position="27"/>
        <end position="342"/>
    </location>
</feature>
<dbReference type="PROSITE" id="PS00108">
    <property type="entry name" value="PROTEIN_KINASE_ST"/>
    <property type="match status" value="1"/>
</dbReference>
<evidence type="ECO:0000256" key="4">
    <source>
        <dbReference type="PROSITE-ProRule" id="PRU10141"/>
    </source>
</evidence>
<keyword evidence="5" id="KW-0418">Kinase</keyword>
<dbReference type="OrthoDB" id="2687620at2759"/>
<evidence type="ECO:0000256" key="2">
    <source>
        <dbReference type="ARBA" id="ARBA00022741"/>
    </source>
</evidence>
<dbReference type="PROSITE" id="PS00107">
    <property type="entry name" value="PROTEIN_KINASE_ATP"/>
    <property type="match status" value="1"/>
</dbReference>
<sequence>RKNKTGYYKAELMPEGLELTDLHKTKWNLGKQIGIGGFGRIYSASKACDRKLNGTDGQYVIKIEPKSNGPLFVEIHTYLQLMLKNGELKKSKYTGLSHLGLPRFVGHGRHVYNGTECRFLVMERLGNDLDLLFEKRRSDFTPSTIYSIGITMLNALEYIHKHGYIHGDIKGSNILLGFNEENLDKVVLVDFGIAQKFIHNGIHKPYIEDKKRAHDGTIEFTSRDAHLGAVPSRRSDLEILGYVMTRWLCEKLPWEDNLTNLEYVKNEKLRYCRDIKVFMRDCFQHTQRKNECPGNICFRYMQYAVGLDYKEEPDYTYARNILQSGMKRKPVKGLSARRTKIK</sequence>
<dbReference type="GO" id="GO:0007165">
    <property type="term" value="P:signal transduction"/>
    <property type="evidence" value="ECO:0000318"/>
    <property type="project" value="GO_Central"/>
</dbReference>
<proteinExistence type="inferred from homology"/>
<dbReference type="Proteomes" id="UP000009022">
    <property type="component" value="Unassembled WGS sequence"/>
</dbReference>
<organism evidence="7 8">
    <name type="scientific">Trichoplax adhaerens</name>
    <name type="common">Trichoplax reptans</name>
    <dbReference type="NCBI Taxonomy" id="10228"/>
    <lineage>
        <taxon>Eukaryota</taxon>
        <taxon>Metazoa</taxon>
        <taxon>Placozoa</taxon>
        <taxon>Uniplacotomia</taxon>
        <taxon>Trichoplacea</taxon>
        <taxon>Trichoplacidae</taxon>
        <taxon>Trichoplax</taxon>
    </lineage>
</organism>
<gene>
    <name evidence="7" type="ORF">TRIADDRAFT_19437</name>
</gene>
<accession>B3RJS7</accession>
<dbReference type="OMA" id="RETHDTH"/>
<dbReference type="SUPFAM" id="SSF56112">
    <property type="entry name" value="Protein kinase-like (PK-like)"/>
    <property type="match status" value="1"/>
</dbReference>
<dbReference type="GeneID" id="6750251"/>
<dbReference type="InterPro" id="IPR000719">
    <property type="entry name" value="Prot_kinase_dom"/>
</dbReference>
<reference evidence="7 8" key="1">
    <citation type="journal article" date="2008" name="Nature">
        <title>The Trichoplax genome and the nature of placozoans.</title>
        <authorList>
            <person name="Srivastava M."/>
            <person name="Begovic E."/>
            <person name="Chapman J."/>
            <person name="Putnam N.H."/>
            <person name="Hellsten U."/>
            <person name="Kawashima T."/>
            <person name="Kuo A."/>
            <person name="Mitros T."/>
            <person name="Salamov A."/>
            <person name="Carpenter M.L."/>
            <person name="Signorovitch A.Y."/>
            <person name="Moreno M.A."/>
            <person name="Kamm K."/>
            <person name="Grimwood J."/>
            <person name="Schmutz J."/>
            <person name="Shapiro H."/>
            <person name="Grigoriev I.V."/>
            <person name="Buss L.W."/>
            <person name="Schierwater B."/>
            <person name="Dellaporta S.L."/>
            <person name="Rokhsar D.S."/>
        </authorList>
    </citation>
    <scope>NUCLEOTIDE SEQUENCE [LARGE SCALE GENOMIC DNA]</scope>
    <source>
        <strain evidence="7 8">Grell-BS-1999</strain>
    </source>
</reference>
<evidence type="ECO:0000256" key="1">
    <source>
        <dbReference type="ARBA" id="ARBA00012513"/>
    </source>
</evidence>
<keyword evidence="3 4" id="KW-0067">ATP-binding</keyword>
<dbReference type="GO" id="GO:0005524">
    <property type="term" value="F:ATP binding"/>
    <property type="evidence" value="ECO:0007669"/>
    <property type="project" value="UniProtKB-UniRule"/>
</dbReference>
<comment type="similarity">
    <text evidence="5">Belongs to the protein kinase superfamily.</text>
</comment>
<dbReference type="PANTHER" id="PTHR11909">
    <property type="entry name" value="CASEIN KINASE-RELATED"/>
    <property type="match status" value="1"/>
</dbReference>
<name>B3RJS7_TRIAD</name>
<dbReference type="RefSeq" id="XP_002108317.1">
    <property type="nucleotide sequence ID" value="XM_002108281.1"/>
</dbReference>
<dbReference type="SMART" id="SM00220">
    <property type="entry name" value="S_TKc"/>
    <property type="match status" value="1"/>
</dbReference>
<dbReference type="Pfam" id="PF00069">
    <property type="entry name" value="Pkinase"/>
    <property type="match status" value="1"/>
</dbReference>
<dbReference type="InterPro" id="IPR050235">
    <property type="entry name" value="CK1_Ser-Thr_kinase"/>
</dbReference>
<dbReference type="GO" id="GO:0004674">
    <property type="term" value="F:protein serine/threonine kinase activity"/>
    <property type="evidence" value="ECO:0000318"/>
    <property type="project" value="GO_Central"/>
</dbReference>
<dbReference type="STRING" id="10228.B3RJS7"/>
<dbReference type="Gene3D" id="1.10.510.10">
    <property type="entry name" value="Transferase(Phosphotransferase) domain 1"/>
    <property type="match status" value="1"/>
</dbReference>
<keyword evidence="5" id="KW-0808">Transferase</keyword>
<dbReference type="InterPro" id="IPR011009">
    <property type="entry name" value="Kinase-like_dom_sf"/>
</dbReference>
<evidence type="ECO:0000259" key="6">
    <source>
        <dbReference type="PROSITE" id="PS50011"/>
    </source>
</evidence>
<dbReference type="GO" id="GO:0005737">
    <property type="term" value="C:cytoplasm"/>
    <property type="evidence" value="ECO:0000318"/>
    <property type="project" value="GO_Central"/>
</dbReference>
<feature type="non-terminal residue" evidence="7">
    <location>
        <position position="1"/>
    </location>
</feature>
<dbReference type="GO" id="GO:0006974">
    <property type="term" value="P:DNA damage response"/>
    <property type="evidence" value="ECO:0000318"/>
    <property type="project" value="GO_Central"/>
</dbReference>
<dbReference type="InterPro" id="IPR017441">
    <property type="entry name" value="Protein_kinase_ATP_BS"/>
</dbReference>
<dbReference type="KEGG" id="tad:TRIADDRAFT_19437"/>